<dbReference type="Proteomes" id="UP001066276">
    <property type="component" value="Chromosome 10"/>
</dbReference>
<protein>
    <submittedName>
        <fullName evidence="1">Uncharacterized protein</fullName>
    </submittedName>
</protein>
<reference evidence="1" key="1">
    <citation type="journal article" date="2022" name="bioRxiv">
        <title>Sequencing and chromosome-scale assembly of the giantPleurodeles waltlgenome.</title>
        <authorList>
            <person name="Brown T."/>
            <person name="Elewa A."/>
            <person name="Iarovenko S."/>
            <person name="Subramanian E."/>
            <person name="Araus A.J."/>
            <person name="Petzold A."/>
            <person name="Susuki M."/>
            <person name="Suzuki K.-i.T."/>
            <person name="Hayashi T."/>
            <person name="Toyoda A."/>
            <person name="Oliveira C."/>
            <person name="Osipova E."/>
            <person name="Leigh N.D."/>
            <person name="Simon A."/>
            <person name="Yun M.H."/>
        </authorList>
    </citation>
    <scope>NUCLEOTIDE SEQUENCE</scope>
    <source>
        <strain evidence="1">20211129_DDA</strain>
        <tissue evidence="1">Liver</tissue>
    </source>
</reference>
<gene>
    <name evidence="1" type="ORF">NDU88_007380</name>
</gene>
<dbReference type="AlphaFoldDB" id="A0AAV7MMT0"/>
<name>A0AAV7MMT0_PLEWA</name>
<evidence type="ECO:0000313" key="2">
    <source>
        <dbReference type="Proteomes" id="UP001066276"/>
    </source>
</evidence>
<comment type="caution">
    <text evidence="1">The sequence shown here is derived from an EMBL/GenBank/DDBJ whole genome shotgun (WGS) entry which is preliminary data.</text>
</comment>
<proteinExistence type="predicted"/>
<dbReference type="EMBL" id="JANPWB010000014">
    <property type="protein sequence ID" value="KAJ1102328.1"/>
    <property type="molecule type" value="Genomic_DNA"/>
</dbReference>
<sequence>MSIKRHPAGNGVVRSSLPPDKKTLHFWSVIQVFILEKEGGLLTSNLHYIDYRSVIQVFTIEKKGGLLTGNLHYTNYWSVILVFALTVKKEAELRTGKLHYTDYRLWQQGVCDAQSGSGAQVFEMRSQTLVRDVCDAHSDTGAGVLVMHTQTLVPRYLRCAVRLCRTGV</sequence>
<accession>A0AAV7MMT0</accession>
<keyword evidence="2" id="KW-1185">Reference proteome</keyword>
<organism evidence="1 2">
    <name type="scientific">Pleurodeles waltl</name>
    <name type="common">Iberian ribbed newt</name>
    <dbReference type="NCBI Taxonomy" id="8319"/>
    <lineage>
        <taxon>Eukaryota</taxon>
        <taxon>Metazoa</taxon>
        <taxon>Chordata</taxon>
        <taxon>Craniata</taxon>
        <taxon>Vertebrata</taxon>
        <taxon>Euteleostomi</taxon>
        <taxon>Amphibia</taxon>
        <taxon>Batrachia</taxon>
        <taxon>Caudata</taxon>
        <taxon>Salamandroidea</taxon>
        <taxon>Salamandridae</taxon>
        <taxon>Pleurodelinae</taxon>
        <taxon>Pleurodeles</taxon>
    </lineage>
</organism>
<evidence type="ECO:0000313" key="1">
    <source>
        <dbReference type="EMBL" id="KAJ1102328.1"/>
    </source>
</evidence>